<dbReference type="InterPro" id="IPR043313">
    <property type="entry name" value="LRMDA"/>
</dbReference>
<organism evidence="2 3">
    <name type="scientific">Orchesella cincta</name>
    <name type="common">Springtail</name>
    <name type="synonym">Podura cincta</name>
    <dbReference type="NCBI Taxonomy" id="48709"/>
    <lineage>
        <taxon>Eukaryota</taxon>
        <taxon>Metazoa</taxon>
        <taxon>Ecdysozoa</taxon>
        <taxon>Arthropoda</taxon>
        <taxon>Hexapoda</taxon>
        <taxon>Collembola</taxon>
        <taxon>Entomobryomorpha</taxon>
        <taxon>Entomobryoidea</taxon>
        <taxon>Orchesellidae</taxon>
        <taxon>Orchesellinae</taxon>
        <taxon>Orchesella</taxon>
    </lineage>
</organism>
<dbReference type="SUPFAM" id="SSF52058">
    <property type="entry name" value="L domain-like"/>
    <property type="match status" value="1"/>
</dbReference>
<comment type="caution">
    <text evidence="2">The sequence shown here is derived from an EMBL/GenBank/DDBJ whole genome shotgun (WGS) entry which is preliminary data.</text>
</comment>
<dbReference type="Proteomes" id="UP000094527">
    <property type="component" value="Unassembled WGS sequence"/>
</dbReference>
<reference evidence="2 3" key="1">
    <citation type="journal article" date="2016" name="Genome Biol. Evol.">
        <title>Gene Family Evolution Reflects Adaptation to Soil Environmental Stressors in the Genome of the Collembolan Orchesella cincta.</title>
        <authorList>
            <person name="Faddeeva-Vakhrusheva A."/>
            <person name="Derks M.F."/>
            <person name="Anvar S.Y."/>
            <person name="Agamennone V."/>
            <person name="Suring W."/>
            <person name="Smit S."/>
            <person name="van Straalen N.M."/>
            <person name="Roelofs D."/>
        </authorList>
    </citation>
    <scope>NUCLEOTIDE SEQUENCE [LARGE SCALE GENOMIC DNA]</scope>
    <source>
        <tissue evidence="2">Mixed pool</tissue>
    </source>
</reference>
<dbReference type="AlphaFoldDB" id="A0A1D2NBZ6"/>
<evidence type="ECO:0000256" key="1">
    <source>
        <dbReference type="SAM" id="MobiDB-lite"/>
    </source>
</evidence>
<dbReference type="EMBL" id="LJIJ01000096">
    <property type="protein sequence ID" value="ODN02772.1"/>
    <property type="molecule type" value="Genomic_DNA"/>
</dbReference>
<dbReference type="PANTHER" id="PTHR46282:SF1">
    <property type="entry name" value="LEUCINE-RICH REPEAT-CONTAINING PROTEIN 72-LIKE"/>
    <property type="match status" value="1"/>
</dbReference>
<name>A0A1D2NBZ6_ORCCI</name>
<dbReference type="Gene3D" id="3.80.10.10">
    <property type="entry name" value="Ribonuclease Inhibitor"/>
    <property type="match status" value="1"/>
</dbReference>
<dbReference type="STRING" id="48709.A0A1D2NBZ6"/>
<evidence type="ECO:0000313" key="2">
    <source>
        <dbReference type="EMBL" id="ODN02772.1"/>
    </source>
</evidence>
<feature type="region of interest" description="Disordered" evidence="1">
    <location>
        <begin position="211"/>
        <end position="269"/>
    </location>
</feature>
<dbReference type="PANTHER" id="PTHR46282">
    <property type="entry name" value="LEUCINE-RICH MELANOCYTE DIFFERENTIATION-ASSOCIATED PROTEIN"/>
    <property type="match status" value="1"/>
</dbReference>
<protein>
    <submittedName>
        <fullName evidence="2">Leucine-rich repeat-containing protein C10orf11</fullName>
    </submittedName>
</protein>
<dbReference type="InterPro" id="IPR032675">
    <property type="entry name" value="LRR_dom_sf"/>
</dbReference>
<accession>A0A1D2NBZ6</accession>
<dbReference type="InterPro" id="IPR001611">
    <property type="entry name" value="Leu-rich_rpt"/>
</dbReference>
<feature type="compositionally biased region" description="Low complexity" evidence="1">
    <location>
        <begin position="249"/>
        <end position="259"/>
    </location>
</feature>
<gene>
    <name evidence="2" type="ORF">Ocin01_03912</name>
</gene>
<keyword evidence="3" id="KW-1185">Reference proteome</keyword>
<feature type="compositionally biased region" description="Polar residues" evidence="1">
    <location>
        <begin position="230"/>
        <end position="248"/>
    </location>
</feature>
<proteinExistence type="predicted"/>
<sequence>MMSTTFDKLLYMDIREGNIVSTEEKRLTLAYEGLTDVPKNLIQDYGGIVEILDLSHNKLTSVNFLTSFKKLTTLILDHNYMTAEAAFPSNSNLTTLWLNHNFIDKLHPFVQRLGKSFPNLKFLSLMGNTGAPSYLNGGTYYEYIQYRLFVISWIPQLQYLDDRVITDDQRSEALRLYGRPFYKVLLEEQLPEFMERLRFKFRNMSFGKTGQPLGEEHECSEISSHPRGSGFSNNITSIPCNPQPVQLNSSDSESSINSSTRQRQRNLVI</sequence>
<dbReference type="PROSITE" id="PS51450">
    <property type="entry name" value="LRR"/>
    <property type="match status" value="1"/>
</dbReference>
<evidence type="ECO:0000313" key="3">
    <source>
        <dbReference type="Proteomes" id="UP000094527"/>
    </source>
</evidence>